<organism evidence="1">
    <name type="scientific">Methylobacterium bullatum</name>
    <dbReference type="NCBI Taxonomy" id="570505"/>
    <lineage>
        <taxon>Bacteria</taxon>
        <taxon>Pseudomonadati</taxon>
        <taxon>Pseudomonadota</taxon>
        <taxon>Alphaproteobacteria</taxon>
        <taxon>Hyphomicrobiales</taxon>
        <taxon>Methylobacteriaceae</taxon>
        <taxon>Methylobacterium</taxon>
    </lineage>
</organism>
<sequence length="188" mass="20538">MNSTLRETAALIGEADGRDEDYVDYIHNQLKNMYAKGIIKSCGKASHGRTSSVLFDEVEIYRARVLSVLVEVGLNSQMLRDVRLGLDAESRKSSNGPNAVFGDHITYSFVEAVNGIKNGVDWNLEIAFFSVQETGTKEAWAFCAPTSQRLAGTLHHHHYVPPGAVPQVVTQVPLNGLLSGLIQRLAGN</sequence>
<reference evidence="1" key="1">
    <citation type="submission" date="2019-12" db="EMBL/GenBank/DDBJ databases">
        <authorList>
            <person name="Cremers G."/>
        </authorList>
    </citation>
    <scope>NUCLEOTIDE SEQUENCE</scope>
    <source>
        <strain evidence="1">Mbul1</strain>
    </source>
</reference>
<name>A0A679JF32_9HYPH</name>
<accession>A0A679JF32</accession>
<protein>
    <submittedName>
        <fullName evidence="1">Uncharacterized protein</fullName>
    </submittedName>
</protein>
<evidence type="ECO:0000313" key="1">
    <source>
        <dbReference type="EMBL" id="CAA2104958.1"/>
    </source>
</evidence>
<proteinExistence type="predicted"/>
<dbReference type="EMBL" id="LR743504">
    <property type="protein sequence ID" value="CAA2104958.1"/>
    <property type="molecule type" value="Genomic_DNA"/>
</dbReference>
<gene>
    <name evidence="1" type="ORF">MBUL_02955</name>
</gene>
<dbReference type="AlphaFoldDB" id="A0A679JF32"/>